<evidence type="ECO:0000313" key="2">
    <source>
        <dbReference type="EMBL" id="CAL1353928.1"/>
    </source>
</evidence>
<dbReference type="AlphaFoldDB" id="A0AAV2CBX8"/>
<feature type="compositionally biased region" description="Polar residues" evidence="1">
    <location>
        <begin position="10"/>
        <end position="24"/>
    </location>
</feature>
<gene>
    <name evidence="2" type="ORF">LTRI10_LOCUS1790</name>
</gene>
<keyword evidence="3" id="KW-1185">Reference proteome</keyword>
<organism evidence="2 3">
    <name type="scientific">Linum trigynum</name>
    <dbReference type="NCBI Taxonomy" id="586398"/>
    <lineage>
        <taxon>Eukaryota</taxon>
        <taxon>Viridiplantae</taxon>
        <taxon>Streptophyta</taxon>
        <taxon>Embryophyta</taxon>
        <taxon>Tracheophyta</taxon>
        <taxon>Spermatophyta</taxon>
        <taxon>Magnoliopsida</taxon>
        <taxon>eudicotyledons</taxon>
        <taxon>Gunneridae</taxon>
        <taxon>Pentapetalae</taxon>
        <taxon>rosids</taxon>
        <taxon>fabids</taxon>
        <taxon>Malpighiales</taxon>
        <taxon>Linaceae</taxon>
        <taxon>Linum</taxon>
    </lineage>
</organism>
<feature type="region of interest" description="Disordered" evidence="1">
    <location>
        <begin position="1"/>
        <end position="26"/>
    </location>
</feature>
<evidence type="ECO:0000256" key="1">
    <source>
        <dbReference type="SAM" id="MobiDB-lite"/>
    </source>
</evidence>
<protein>
    <submittedName>
        <fullName evidence="2">Uncharacterized protein</fullName>
    </submittedName>
</protein>
<dbReference type="Proteomes" id="UP001497516">
    <property type="component" value="Chromosome 1"/>
</dbReference>
<reference evidence="2 3" key="1">
    <citation type="submission" date="2024-04" db="EMBL/GenBank/DDBJ databases">
        <authorList>
            <person name="Fracassetti M."/>
        </authorList>
    </citation>
    <scope>NUCLEOTIDE SEQUENCE [LARGE SCALE GENOMIC DNA]</scope>
</reference>
<name>A0AAV2CBX8_9ROSI</name>
<sequence length="268" mass="30200">MEEGKREATNPETIKGSSLETNQSDFEELKGRKTPLFLTKNEDKDPLLSRAIQLDSTQFSATETSREILGMCRSNQFISKKHQSKTPKLKIFGRKFEEEKKASIGDMGSDSNPFEVVDELLEVQGRYKSHQLDEKMAKLKTPNSSFGSPETGFPSPESGFWLPDSGNFEFPNGGKISNPKLQRLELIRRSGMVFFVSWDPGKSIVCNELDRGSREAKSPNVEHSPEFLPALETEILGGRVLGSILQNFCVGKVHWRPTNVMRLKSWQT</sequence>
<proteinExistence type="predicted"/>
<dbReference type="EMBL" id="OZ034813">
    <property type="protein sequence ID" value="CAL1353928.1"/>
    <property type="molecule type" value="Genomic_DNA"/>
</dbReference>
<evidence type="ECO:0000313" key="3">
    <source>
        <dbReference type="Proteomes" id="UP001497516"/>
    </source>
</evidence>
<accession>A0AAV2CBX8</accession>